<feature type="transmembrane region" description="Helical" evidence="1">
    <location>
        <begin position="77"/>
        <end position="98"/>
    </location>
</feature>
<keyword evidence="1" id="KW-0472">Membrane</keyword>
<dbReference type="NCBIfam" id="NF038403">
    <property type="entry name" value="perm_prefix_1"/>
    <property type="match status" value="1"/>
</dbReference>
<dbReference type="InterPro" id="IPR047928">
    <property type="entry name" value="Perm_prefix_1"/>
</dbReference>
<protein>
    <submittedName>
        <fullName evidence="2">Uncharacterized protein</fullName>
    </submittedName>
</protein>
<dbReference type="AlphaFoldDB" id="A0A7G9S157"/>
<gene>
    <name evidence="2" type="ORF">H9L01_04310</name>
</gene>
<evidence type="ECO:0000313" key="2">
    <source>
        <dbReference type="EMBL" id="QNN61582.1"/>
    </source>
</evidence>
<keyword evidence="3" id="KW-1185">Reference proteome</keyword>
<sequence length="259" mass="29794">MNHREAFIKAMLSQVKNPFVKHSLRNEYLSHIQDAIQDELESGLSLEDAETIVIERLGDPLEIGRALNQVHNPYFVWFQYITKITAFILVVVVGVHLIPSYIEYSQMNGDISNGDYRESFQYFNTIDKRKIDVSASIGDFDYHFQDILYTVDKRILIYFSYRNNNPNTSALVSPNILYLDSRIYIDESRLLALMPIILPIPLTYLDDSNSIFTTSVRSYKDIGILPLQNIESMPESIMIEVFNPDSRIDLIPILDGGTQ</sequence>
<keyword evidence="1" id="KW-0812">Transmembrane</keyword>
<keyword evidence="1" id="KW-1133">Transmembrane helix</keyword>
<evidence type="ECO:0000256" key="1">
    <source>
        <dbReference type="SAM" id="Phobius"/>
    </source>
</evidence>
<dbReference type="RefSeq" id="WP_187534781.1">
    <property type="nucleotide sequence ID" value="NZ_CBCSHU010000003.1"/>
</dbReference>
<evidence type="ECO:0000313" key="3">
    <source>
        <dbReference type="Proteomes" id="UP000515928"/>
    </source>
</evidence>
<name>A0A7G9S157_9FIRM</name>
<proteinExistence type="predicted"/>
<reference evidence="2 3" key="1">
    <citation type="submission" date="2020-08" db="EMBL/GenBank/DDBJ databases">
        <title>Genome sequence of Erysipelothrix inopinata DSM 15511T.</title>
        <authorList>
            <person name="Hyun D.-W."/>
            <person name="Bae J.-W."/>
        </authorList>
    </citation>
    <scope>NUCLEOTIDE SEQUENCE [LARGE SCALE GENOMIC DNA]</scope>
    <source>
        <strain evidence="2 3">DSM 15511</strain>
    </source>
</reference>
<accession>A0A7G9S157</accession>
<dbReference type="Proteomes" id="UP000515928">
    <property type="component" value="Chromosome"/>
</dbReference>
<organism evidence="2 3">
    <name type="scientific">Erysipelothrix inopinata</name>
    <dbReference type="NCBI Taxonomy" id="225084"/>
    <lineage>
        <taxon>Bacteria</taxon>
        <taxon>Bacillati</taxon>
        <taxon>Bacillota</taxon>
        <taxon>Erysipelotrichia</taxon>
        <taxon>Erysipelotrichales</taxon>
        <taxon>Erysipelotrichaceae</taxon>
        <taxon>Erysipelothrix</taxon>
    </lineage>
</organism>
<dbReference type="KEGG" id="eio:H9L01_04310"/>
<dbReference type="EMBL" id="CP060715">
    <property type="protein sequence ID" value="QNN61582.1"/>
    <property type="molecule type" value="Genomic_DNA"/>
</dbReference>